<dbReference type="EMBL" id="JAEPRD010000034">
    <property type="protein sequence ID" value="KAG2205843.1"/>
    <property type="molecule type" value="Genomic_DNA"/>
</dbReference>
<organism evidence="1 2">
    <name type="scientific">Mucor saturninus</name>
    <dbReference type="NCBI Taxonomy" id="64648"/>
    <lineage>
        <taxon>Eukaryota</taxon>
        <taxon>Fungi</taxon>
        <taxon>Fungi incertae sedis</taxon>
        <taxon>Mucoromycota</taxon>
        <taxon>Mucoromycotina</taxon>
        <taxon>Mucoromycetes</taxon>
        <taxon>Mucorales</taxon>
        <taxon>Mucorineae</taxon>
        <taxon>Mucoraceae</taxon>
        <taxon>Mucor</taxon>
    </lineage>
</organism>
<proteinExistence type="predicted"/>
<sequence length="127" mass="14768">MSNLVLNCPGCYTIRHCGRGDVYKTLVFRKSSMTQVDIVKKYYEHYLQYGEGIAQPNLVDPYCEVIQDHVIQVQGKTVLHVLNKYQNEKSPAAIANLLLDYKYDELDGLQEIKGFFTHRFPFDFLQE</sequence>
<evidence type="ECO:0000313" key="1">
    <source>
        <dbReference type="EMBL" id="KAG2205843.1"/>
    </source>
</evidence>
<reference evidence="1" key="1">
    <citation type="submission" date="2020-12" db="EMBL/GenBank/DDBJ databases">
        <title>Metabolic potential, ecology and presence of endohyphal bacteria is reflected in genomic diversity of Mucoromycotina.</title>
        <authorList>
            <person name="Muszewska A."/>
            <person name="Okrasinska A."/>
            <person name="Steczkiewicz K."/>
            <person name="Drgas O."/>
            <person name="Orlowska M."/>
            <person name="Perlinska-Lenart U."/>
            <person name="Aleksandrzak-Piekarczyk T."/>
            <person name="Szatraj K."/>
            <person name="Zielenkiewicz U."/>
            <person name="Pilsyk S."/>
            <person name="Malc E."/>
            <person name="Mieczkowski P."/>
            <person name="Kruszewska J.S."/>
            <person name="Biernat P."/>
            <person name="Pawlowska J."/>
        </authorList>
    </citation>
    <scope>NUCLEOTIDE SEQUENCE</scope>
    <source>
        <strain evidence="1">WA0000017839</strain>
    </source>
</reference>
<protein>
    <submittedName>
        <fullName evidence="1">Uncharacterized protein</fullName>
    </submittedName>
</protein>
<accession>A0A8H7R9S8</accession>
<keyword evidence="2" id="KW-1185">Reference proteome</keyword>
<dbReference type="Proteomes" id="UP000603453">
    <property type="component" value="Unassembled WGS sequence"/>
</dbReference>
<comment type="caution">
    <text evidence="1">The sequence shown here is derived from an EMBL/GenBank/DDBJ whole genome shotgun (WGS) entry which is preliminary data.</text>
</comment>
<evidence type="ECO:0000313" key="2">
    <source>
        <dbReference type="Proteomes" id="UP000603453"/>
    </source>
</evidence>
<dbReference type="AlphaFoldDB" id="A0A8H7R9S8"/>
<gene>
    <name evidence="1" type="ORF">INT47_004026</name>
</gene>
<name>A0A8H7R9S8_9FUNG</name>